<dbReference type="PATRIC" id="fig|1165867.3.peg.2323"/>
<dbReference type="InterPro" id="IPR014729">
    <property type="entry name" value="Rossmann-like_a/b/a_fold"/>
</dbReference>
<sequence>MTVSLRLGAADLVRDRPVRHLLELADEAQLIVVGNGGAAASPG</sequence>
<proteinExistence type="predicted"/>
<gene>
    <name evidence="1" type="ORF">W59_11411</name>
</gene>
<dbReference type="AlphaFoldDB" id="I0WTT4"/>
<dbReference type="RefSeq" id="WP_007297293.1">
    <property type="nucleotide sequence ID" value="NZ_AJJH01000052.1"/>
</dbReference>
<protein>
    <submittedName>
        <fullName evidence="1">Universal stress protein</fullName>
    </submittedName>
</protein>
<dbReference type="Gene3D" id="3.40.50.620">
    <property type="entry name" value="HUPs"/>
    <property type="match status" value="1"/>
</dbReference>
<name>I0WTT4_RHOOP</name>
<accession>I0WTT4</accession>
<dbReference type="EMBL" id="AJJH01000052">
    <property type="protein sequence ID" value="EID79800.1"/>
    <property type="molecule type" value="Genomic_DNA"/>
</dbReference>
<dbReference type="Proteomes" id="UP000006447">
    <property type="component" value="Unassembled WGS sequence"/>
</dbReference>
<evidence type="ECO:0000313" key="2">
    <source>
        <dbReference type="Proteomes" id="UP000006447"/>
    </source>
</evidence>
<comment type="caution">
    <text evidence="1">The sequence shown here is derived from an EMBL/GenBank/DDBJ whole genome shotgun (WGS) entry which is preliminary data.</text>
</comment>
<organism evidence="1 2">
    <name type="scientific">Rhodococcus opacus RKJ300 = JCM 13270</name>
    <dbReference type="NCBI Taxonomy" id="1165867"/>
    <lineage>
        <taxon>Bacteria</taxon>
        <taxon>Bacillati</taxon>
        <taxon>Actinomycetota</taxon>
        <taxon>Actinomycetes</taxon>
        <taxon>Mycobacteriales</taxon>
        <taxon>Nocardiaceae</taxon>
        <taxon>Rhodococcus</taxon>
    </lineage>
</organism>
<evidence type="ECO:0000313" key="1">
    <source>
        <dbReference type="EMBL" id="EID79800.1"/>
    </source>
</evidence>
<reference evidence="1 2" key="1">
    <citation type="journal article" date="2012" name="J. Bacteriol.">
        <title>Draft genome sequence of the nitrophenol-degrading actinomycete Rhodococcus imtechensis RKJ300.</title>
        <authorList>
            <person name="Vikram S."/>
            <person name="Kumar S."/>
            <person name="Subramanian S."/>
            <person name="Raghava G.P."/>
        </authorList>
    </citation>
    <scope>NUCLEOTIDE SEQUENCE [LARGE SCALE GENOMIC DNA]</scope>
    <source>
        <strain evidence="1 2">RKJ300</strain>
    </source>
</reference>